<dbReference type="EMBL" id="BMUU01000008">
    <property type="protein sequence ID" value="GGY48994.1"/>
    <property type="molecule type" value="Genomic_DNA"/>
</dbReference>
<dbReference type="Proteomes" id="UP000600946">
    <property type="component" value="Unassembled WGS sequence"/>
</dbReference>
<accession>A0ABQ3AI92</accession>
<gene>
    <name evidence="1" type="ORF">GCM10010326_49230</name>
</gene>
<comment type="caution">
    <text evidence="1">The sequence shown here is derived from an EMBL/GenBank/DDBJ whole genome shotgun (WGS) entry which is preliminary data.</text>
</comment>
<reference evidence="2" key="1">
    <citation type="journal article" date="2019" name="Int. J. Syst. Evol. Microbiol.">
        <title>The Global Catalogue of Microorganisms (GCM) 10K type strain sequencing project: providing services to taxonomists for standard genome sequencing and annotation.</title>
        <authorList>
            <consortium name="The Broad Institute Genomics Platform"/>
            <consortium name="The Broad Institute Genome Sequencing Center for Infectious Disease"/>
            <person name="Wu L."/>
            <person name="Ma J."/>
        </authorList>
    </citation>
    <scope>NUCLEOTIDE SEQUENCE [LARGE SCALE GENOMIC DNA]</scope>
    <source>
        <strain evidence="2">JCM 4594</strain>
    </source>
</reference>
<proteinExistence type="predicted"/>
<protein>
    <submittedName>
        <fullName evidence="1">Uncharacterized protein</fullName>
    </submittedName>
</protein>
<sequence>MTVLAQIMWRFVRNLLGYARYVKPGVTKLCMSLHMSDTGVVRVNGWLDTVPAVLKNEGLVGAPAGPEDLRAACPARS</sequence>
<evidence type="ECO:0000313" key="2">
    <source>
        <dbReference type="Proteomes" id="UP000600946"/>
    </source>
</evidence>
<keyword evidence="2" id="KW-1185">Reference proteome</keyword>
<evidence type="ECO:0000313" key="1">
    <source>
        <dbReference type="EMBL" id="GGY48994.1"/>
    </source>
</evidence>
<organism evidence="1 2">
    <name type="scientific">Streptomyces xanthochromogenes</name>
    <dbReference type="NCBI Taxonomy" id="67384"/>
    <lineage>
        <taxon>Bacteria</taxon>
        <taxon>Bacillati</taxon>
        <taxon>Actinomycetota</taxon>
        <taxon>Actinomycetes</taxon>
        <taxon>Kitasatosporales</taxon>
        <taxon>Streptomycetaceae</taxon>
        <taxon>Streptomyces</taxon>
    </lineage>
</organism>
<name>A0ABQ3AI92_9ACTN</name>